<feature type="compositionally biased region" description="Polar residues" evidence="14">
    <location>
        <begin position="580"/>
        <end position="598"/>
    </location>
</feature>
<dbReference type="Pfam" id="PF16474">
    <property type="entry name" value="KIND"/>
    <property type="match status" value="1"/>
</dbReference>
<evidence type="ECO:0000256" key="8">
    <source>
        <dbReference type="ARBA" id="ARBA00022737"/>
    </source>
</evidence>
<sequence>MTTHKEISTSCEDSLDVSNNEKKVKQMKRSKCKLDANGRLNLKDILLSFNGPVSQEQAWALCYQTAKSLSCLPGNNFYELSELSQIVLHKDGDVWLGDLIELEKPHVSEKKAMFSLGMMIFKALDFGLDEQEERPLSPDLEALITLMTSADQEIEEEMEERPQETDDEGIERDSSIADIDEFLSQKSDIYKEKSIYSLKNVMQLCTRHMQTSIESAEVHYKAVIRAFVAEALELSQFLDTIEADKLQANQKEVVNSDSNKQISMSVQNLDTLDFIDWTDIRIWRAIQARFWVQVIQELRKGVKLKKVEANLGSKSTTRGRGKGAEFELTPYEILMDDIRKRRYHLRKTPSPTPNLKKDAHAVILEFIRSRPPLKKASERQLPPLQKEWTLRELLMESIKKPPNLRSSRNRYIPKIERTSPQNDYIQNAADIKDNGSPTIPKPPRRELDSSNSTSRRKVIPVDFDLKLDAEEDDDEDYNDEFTVTRFEEEDEGSNYWQLKEDYTFADKTNIRTRYKDHRFDDEADSANPWRRTGGLRLTRNEYHRFCDTQLESYDLATQCPSRRASARKHAAKRTIALTALTGTTSLPHSRPQSRQYTGPTELLLNQSPSPNISVNPSPSVSPQPRTRQPRRSQTIAEDTKDSEDQNEDCQDDKRQKPTLGDMFLDERLSLTLEEIVHIRSVLTKAELESLPVEGRVKEDVEKRRVCFLCLKTRFGLLGPWGQRCRLCERTVCVKCYSKMRIPTEHFAHVPVVLLSPGLLLSPSSSEPDTSKSSWLRSNGAAGSAPASPASRRKDSSLKSVTPSSTPTTTPVLILTPTSTPPSHARRETEIQDKRLPANVPSPKAFSSFTSQNSEQRLAAERLRGVSMVVCHDCRIMVIQIIKSSRTTRATIRNNVISRLTLNLSPAYV</sequence>
<feature type="compositionally biased region" description="Low complexity" evidence="14">
    <location>
        <begin position="797"/>
        <end position="822"/>
    </location>
</feature>
<feature type="compositionally biased region" description="Acidic residues" evidence="14">
    <location>
        <begin position="153"/>
        <end position="170"/>
    </location>
</feature>
<keyword evidence="6" id="KW-1003">Cell membrane</keyword>
<feature type="compositionally biased region" description="Low complexity" evidence="14">
    <location>
        <begin position="779"/>
        <end position="789"/>
    </location>
</feature>
<accession>V9I9I5</accession>
<keyword evidence="10" id="KW-0472">Membrane</keyword>
<dbReference type="GO" id="GO:0008017">
    <property type="term" value="F:microtubule binding"/>
    <property type="evidence" value="ECO:0007669"/>
    <property type="project" value="TreeGrafter"/>
</dbReference>
<dbReference type="EMBL" id="JR037401">
    <property type="protein sequence ID" value="AEY57750.1"/>
    <property type="molecule type" value="mRNA"/>
</dbReference>
<dbReference type="GO" id="GO:0051639">
    <property type="term" value="P:actin filament network formation"/>
    <property type="evidence" value="ECO:0007669"/>
    <property type="project" value="TreeGrafter"/>
</dbReference>
<gene>
    <name evidence="16" type="ORF">ACCB00381.1</name>
</gene>
<evidence type="ECO:0000256" key="4">
    <source>
        <dbReference type="ARBA" id="ARBA00010956"/>
    </source>
</evidence>
<evidence type="ECO:0000313" key="16">
    <source>
        <dbReference type="EMBL" id="AEY57750.1"/>
    </source>
</evidence>
<keyword evidence="9" id="KW-0653">Protein transport</keyword>
<evidence type="ECO:0000256" key="2">
    <source>
        <dbReference type="ARBA" id="ARBA00004245"/>
    </source>
</evidence>
<evidence type="ECO:0000256" key="12">
    <source>
        <dbReference type="ARBA" id="ARBA00023212"/>
    </source>
</evidence>
<dbReference type="GO" id="GO:0040038">
    <property type="term" value="P:polar body extrusion after meiotic divisions"/>
    <property type="evidence" value="ECO:0007669"/>
    <property type="project" value="TreeGrafter"/>
</dbReference>
<evidence type="ECO:0000256" key="5">
    <source>
        <dbReference type="ARBA" id="ARBA00022448"/>
    </source>
</evidence>
<keyword evidence="8" id="KW-0677">Repeat</keyword>
<feature type="compositionally biased region" description="Polar residues" evidence="14">
    <location>
        <begin position="766"/>
        <end position="776"/>
    </location>
</feature>
<dbReference type="GO" id="GO:0005856">
    <property type="term" value="C:cytoskeleton"/>
    <property type="evidence" value="ECO:0007669"/>
    <property type="project" value="UniProtKB-SubCell"/>
</dbReference>
<dbReference type="InterPro" id="IPR013083">
    <property type="entry name" value="Znf_RING/FYVE/PHD"/>
</dbReference>
<dbReference type="Gene3D" id="1.10.510.10">
    <property type="entry name" value="Transferase(Phosphotransferase) domain 1"/>
    <property type="match status" value="1"/>
</dbReference>
<feature type="domain" description="KIND" evidence="15">
    <location>
        <begin position="40"/>
        <end position="234"/>
    </location>
</feature>
<name>V9I9I5_APICE</name>
<keyword evidence="13" id="KW-0968">Cytoplasmic vesicle</keyword>
<dbReference type="PANTHER" id="PTHR21345">
    <property type="entry name" value="SPIRE"/>
    <property type="match status" value="1"/>
</dbReference>
<dbReference type="GO" id="GO:0003779">
    <property type="term" value="F:actin binding"/>
    <property type="evidence" value="ECO:0007669"/>
    <property type="project" value="UniProtKB-KW"/>
</dbReference>
<evidence type="ECO:0000256" key="1">
    <source>
        <dbReference type="ARBA" id="ARBA00004180"/>
    </source>
</evidence>
<protein>
    <submittedName>
        <fullName evidence="16">Protein spire</fullName>
    </submittedName>
</protein>
<feature type="region of interest" description="Disordered" evidence="14">
    <location>
        <begin position="579"/>
        <end position="657"/>
    </location>
</feature>
<evidence type="ECO:0000256" key="7">
    <source>
        <dbReference type="ARBA" id="ARBA00022490"/>
    </source>
</evidence>
<dbReference type="GO" id="GO:0015031">
    <property type="term" value="P:protein transport"/>
    <property type="evidence" value="ECO:0007669"/>
    <property type="project" value="UniProtKB-KW"/>
</dbReference>
<dbReference type="GO" id="GO:0005938">
    <property type="term" value="C:cell cortex"/>
    <property type="evidence" value="ECO:0007669"/>
    <property type="project" value="TreeGrafter"/>
</dbReference>
<dbReference type="GO" id="GO:0036089">
    <property type="term" value="P:cleavage furrow formation"/>
    <property type="evidence" value="ECO:0007669"/>
    <property type="project" value="TreeGrafter"/>
</dbReference>
<dbReference type="Gene3D" id="3.30.40.10">
    <property type="entry name" value="Zinc/RING finger domain, C3HC4 (zinc finger)"/>
    <property type="match status" value="1"/>
</dbReference>
<evidence type="ECO:0000256" key="10">
    <source>
        <dbReference type="ARBA" id="ARBA00023136"/>
    </source>
</evidence>
<keyword evidence="12" id="KW-0206">Cytoskeleton</keyword>
<keyword evidence="5" id="KW-0813">Transport</keyword>
<dbReference type="GO" id="GO:0051295">
    <property type="term" value="P:establishment of meiotic spindle localization"/>
    <property type="evidence" value="ECO:0007669"/>
    <property type="project" value="TreeGrafter"/>
</dbReference>
<dbReference type="GO" id="GO:0030659">
    <property type="term" value="C:cytoplasmic vesicle membrane"/>
    <property type="evidence" value="ECO:0007669"/>
    <property type="project" value="UniProtKB-SubCell"/>
</dbReference>
<dbReference type="KEGG" id="acer:107998870"/>
<dbReference type="GO" id="GO:0005886">
    <property type="term" value="C:plasma membrane"/>
    <property type="evidence" value="ECO:0007669"/>
    <property type="project" value="UniProtKB-SubCell"/>
</dbReference>
<evidence type="ECO:0000256" key="6">
    <source>
        <dbReference type="ARBA" id="ARBA00022475"/>
    </source>
</evidence>
<dbReference type="PANTHER" id="PTHR21345:SF3">
    <property type="entry name" value="PROTEIN SPIRE"/>
    <property type="match status" value="1"/>
</dbReference>
<reference evidence="16" key="1">
    <citation type="submission" date="2011-11" db="EMBL/GenBank/DDBJ databases">
        <title>Decoding the brain transcriptome of the Eastern honeybee (Apis cerana) based on pyrosequencing.</title>
        <authorList>
            <person name="Sun L."/>
            <person name="Zheng H."/>
            <person name="Wang Y."/>
            <person name="Xie X."/>
            <person name="Zhu Y."/>
            <person name="Gu W."/>
            <person name="Wang S."/>
        </authorList>
    </citation>
    <scope>NUCLEOTIDE SEQUENCE</scope>
    <source>
        <tissue evidence="16">Brain</tissue>
    </source>
</reference>
<dbReference type="GO" id="GO:0045010">
    <property type="term" value="P:actin nucleation"/>
    <property type="evidence" value="ECO:0007669"/>
    <property type="project" value="InterPro"/>
</dbReference>
<comment type="similarity">
    <text evidence="4">Belongs to the spire family.</text>
</comment>
<feature type="region of interest" description="Disordered" evidence="14">
    <location>
        <begin position="761"/>
        <end position="832"/>
    </location>
</feature>
<feature type="compositionally biased region" description="Low complexity" evidence="14">
    <location>
        <begin position="605"/>
        <end position="634"/>
    </location>
</feature>
<feature type="region of interest" description="Disordered" evidence="14">
    <location>
        <begin position="153"/>
        <end position="172"/>
    </location>
</feature>
<dbReference type="InterPro" id="IPR011011">
    <property type="entry name" value="Znf_FYVE_PHD"/>
</dbReference>
<comment type="subcellular location">
    <subcellularLocation>
        <location evidence="3">Cell membrane</location>
        <topology evidence="3">Peripheral membrane protein</topology>
        <orientation evidence="3">Cytoplasmic side</orientation>
    </subcellularLocation>
    <subcellularLocation>
        <location evidence="2">Cytoplasm</location>
        <location evidence="2">Cytoskeleton</location>
    </subcellularLocation>
    <subcellularLocation>
        <location evidence="1">Cytoplasmic vesicle membrane</location>
        <topology evidence="1">Peripheral membrane protein</topology>
        <orientation evidence="1">Cytoplasmic side</orientation>
    </subcellularLocation>
</comment>
<evidence type="ECO:0000256" key="3">
    <source>
        <dbReference type="ARBA" id="ARBA00004413"/>
    </source>
</evidence>
<dbReference type="InterPro" id="IPR011019">
    <property type="entry name" value="KIND_dom"/>
</dbReference>
<organism evidence="16">
    <name type="scientific">Apis cerana</name>
    <name type="common">Indian honeybee</name>
    <dbReference type="NCBI Taxonomy" id="7461"/>
    <lineage>
        <taxon>Eukaryota</taxon>
        <taxon>Metazoa</taxon>
        <taxon>Ecdysozoa</taxon>
        <taxon>Arthropoda</taxon>
        <taxon>Hexapoda</taxon>
        <taxon>Insecta</taxon>
        <taxon>Pterygota</taxon>
        <taxon>Neoptera</taxon>
        <taxon>Endopterygota</taxon>
        <taxon>Hymenoptera</taxon>
        <taxon>Apocrita</taxon>
        <taxon>Aculeata</taxon>
        <taxon>Apoidea</taxon>
        <taxon>Anthophila</taxon>
        <taxon>Apidae</taxon>
        <taxon>Apis</taxon>
    </lineage>
</organism>
<feature type="region of interest" description="Disordered" evidence="14">
    <location>
        <begin position="415"/>
        <end position="454"/>
    </location>
</feature>
<dbReference type="CDD" id="cd22068">
    <property type="entry name" value="WH2_DmSpire_r3-like"/>
    <property type="match status" value="1"/>
</dbReference>
<evidence type="ECO:0000256" key="13">
    <source>
        <dbReference type="ARBA" id="ARBA00023329"/>
    </source>
</evidence>
<dbReference type="InterPro" id="IPR029901">
    <property type="entry name" value="Spire"/>
</dbReference>
<dbReference type="GO" id="GO:0048193">
    <property type="term" value="P:Golgi vesicle transport"/>
    <property type="evidence" value="ECO:0007669"/>
    <property type="project" value="TreeGrafter"/>
</dbReference>
<keyword evidence="11" id="KW-0009">Actin-binding</keyword>
<dbReference type="GO" id="GO:0030041">
    <property type="term" value="P:actin filament polymerization"/>
    <property type="evidence" value="ECO:0007669"/>
    <property type="project" value="TreeGrafter"/>
</dbReference>
<dbReference type="AlphaFoldDB" id="V9I9I5"/>
<evidence type="ECO:0000256" key="11">
    <source>
        <dbReference type="ARBA" id="ARBA00023203"/>
    </source>
</evidence>
<dbReference type="SUPFAM" id="SSF57903">
    <property type="entry name" value="FYVE/PHD zinc finger"/>
    <property type="match status" value="1"/>
</dbReference>
<proteinExistence type="evidence at transcript level"/>
<dbReference type="PROSITE" id="PS51377">
    <property type="entry name" value="KIND"/>
    <property type="match status" value="1"/>
</dbReference>
<dbReference type="SMART" id="SM00750">
    <property type="entry name" value="KIND"/>
    <property type="match status" value="1"/>
</dbReference>
<evidence type="ECO:0000259" key="15">
    <source>
        <dbReference type="PROSITE" id="PS51377"/>
    </source>
</evidence>
<keyword evidence="7" id="KW-0963">Cytoplasm</keyword>
<evidence type="ECO:0000256" key="14">
    <source>
        <dbReference type="SAM" id="MobiDB-lite"/>
    </source>
</evidence>
<evidence type="ECO:0000256" key="9">
    <source>
        <dbReference type="ARBA" id="ARBA00022927"/>
    </source>
</evidence>